<keyword evidence="2" id="KW-1185">Reference proteome</keyword>
<evidence type="ECO:0000313" key="1">
    <source>
        <dbReference type="EMBL" id="KIJ24693.1"/>
    </source>
</evidence>
<dbReference type="HOGENOM" id="CLU_1846374_0_0_1"/>
<dbReference type="EMBL" id="KN837465">
    <property type="protein sequence ID" value="KIJ24693.1"/>
    <property type="molecule type" value="Genomic_DNA"/>
</dbReference>
<organism evidence="1 2">
    <name type="scientific">Sphaerobolus stellatus (strain SS14)</name>
    <dbReference type="NCBI Taxonomy" id="990650"/>
    <lineage>
        <taxon>Eukaryota</taxon>
        <taxon>Fungi</taxon>
        <taxon>Dikarya</taxon>
        <taxon>Basidiomycota</taxon>
        <taxon>Agaricomycotina</taxon>
        <taxon>Agaricomycetes</taxon>
        <taxon>Phallomycetidae</taxon>
        <taxon>Geastrales</taxon>
        <taxon>Sphaerobolaceae</taxon>
        <taxon>Sphaerobolus</taxon>
    </lineage>
</organism>
<dbReference type="InterPro" id="IPR041078">
    <property type="entry name" value="Plavaka"/>
</dbReference>
<sequence length="139" mass="14782">MHPIIVRAGFLSGAIRNGSGNGGGLLVGYLPIVGDPNKSAENEDDSAASVEIAKFKHEVYHKVLNVIFGSLKNPSHFGDTVKCGDRILRVLFPGFLIHAVDGEEACGTCGTQGAQANHPCPRCLAAKWLLYQLSEKAPL</sequence>
<dbReference type="OrthoDB" id="3239511at2759"/>
<accession>A0A0C9T6W4</accession>
<reference evidence="1 2" key="1">
    <citation type="submission" date="2014-06" db="EMBL/GenBank/DDBJ databases">
        <title>Evolutionary Origins and Diversification of the Mycorrhizal Mutualists.</title>
        <authorList>
            <consortium name="DOE Joint Genome Institute"/>
            <consortium name="Mycorrhizal Genomics Consortium"/>
            <person name="Kohler A."/>
            <person name="Kuo A."/>
            <person name="Nagy L.G."/>
            <person name="Floudas D."/>
            <person name="Copeland A."/>
            <person name="Barry K.W."/>
            <person name="Cichocki N."/>
            <person name="Veneault-Fourrey C."/>
            <person name="LaButti K."/>
            <person name="Lindquist E.A."/>
            <person name="Lipzen A."/>
            <person name="Lundell T."/>
            <person name="Morin E."/>
            <person name="Murat C."/>
            <person name="Riley R."/>
            <person name="Ohm R."/>
            <person name="Sun H."/>
            <person name="Tunlid A."/>
            <person name="Henrissat B."/>
            <person name="Grigoriev I.V."/>
            <person name="Hibbett D.S."/>
            <person name="Martin F."/>
        </authorList>
    </citation>
    <scope>NUCLEOTIDE SEQUENCE [LARGE SCALE GENOMIC DNA]</scope>
    <source>
        <strain evidence="1 2">SS14</strain>
    </source>
</reference>
<protein>
    <submittedName>
        <fullName evidence="1">Uncharacterized protein</fullName>
    </submittedName>
</protein>
<dbReference type="Pfam" id="PF18759">
    <property type="entry name" value="Plavaka"/>
    <property type="match status" value="1"/>
</dbReference>
<gene>
    <name evidence="1" type="ORF">M422DRAFT_274474</name>
</gene>
<evidence type="ECO:0000313" key="2">
    <source>
        <dbReference type="Proteomes" id="UP000054279"/>
    </source>
</evidence>
<name>A0A0C9T6W4_SPHS4</name>
<proteinExistence type="predicted"/>
<dbReference type="AlphaFoldDB" id="A0A0C9T6W4"/>
<dbReference type="Proteomes" id="UP000054279">
    <property type="component" value="Unassembled WGS sequence"/>
</dbReference>